<proteinExistence type="predicted"/>
<name>A0AA35SLW2_GEOBA</name>
<comment type="caution">
    <text evidence="1">The sequence shown here is derived from an EMBL/GenBank/DDBJ whole genome shotgun (WGS) entry which is preliminary data.</text>
</comment>
<reference evidence="1" key="1">
    <citation type="submission" date="2023-03" db="EMBL/GenBank/DDBJ databases">
        <authorList>
            <person name="Steffen K."/>
            <person name="Cardenas P."/>
        </authorList>
    </citation>
    <scope>NUCLEOTIDE SEQUENCE</scope>
</reference>
<organism evidence="1 2">
    <name type="scientific">Geodia barretti</name>
    <name type="common">Barrett's horny sponge</name>
    <dbReference type="NCBI Taxonomy" id="519541"/>
    <lineage>
        <taxon>Eukaryota</taxon>
        <taxon>Metazoa</taxon>
        <taxon>Porifera</taxon>
        <taxon>Demospongiae</taxon>
        <taxon>Heteroscleromorpha</taxon>
        <taxon>Tetractinellida</taxon>
        <taxon>Astrophorina</taxon>
        <taxon>Geodiidae</taxon>
        <taxon>Geodia</taxon>
    </lineage>
</organism>
<dbReference type="Proteomes" id="UP001174909">
    <property type="component" value="Unassembled WGS sequence"/>
</dbReference>
<accession>A0AA35SLW2</accession>
<gene>
    <name evidence="1" type="ORF">GBAR_LOCUS17637</name>
</gene>
<evidence type="ECO:0000313" key="1">
    <source>
        <dbReference type="EMBL" id="CAI8031111.1"/>
    </source>
</evidence>
<dbReference type="AlphaFoldDB" id="A0AA35SLW2"/>
<sequence>MAGKHTRTRQHILCRPASMNVPSYKIRLNFPRSCV</sequence>
<protein>
    <submittedName>
        <fullName evidence="1">Uncharacterized protein</fullName>
    </submittedName>
</protein>
<keyword evidence="2" id="KW-1185">Reference proteome</keyword>
<dbReference type="EMBL" id="CASHTH010002520">
    <property type="protein sequence ID" value="CAI8031111.1"/>
    <property type="molecule type" value="Genomic_DNA"/>
</dbReference>
<evidence type="ECO:0000313" key="2">
    <source>
        <dbReference type="Proteomes" id="UP001174909"/>
    </source>
</evidence>